<organism evidence="1">
    <name type="scientific">viral metagenome</name>
    <dbReference type="NCBI Taxonomy" id="1070528"/>
    <lineage>
        <taxon>unclassified sequences</taxon>
        <taxon>metagenomes</taxon>
        <taxon>organismal metagenomes</taxon>
    </lineage>
</organism>
<accession>A0A2V0RA40</accession>
<reference evidence="1" key="1">
    <citation type="submission" date="2017-04" db="EMBL/GenBank/DDBJ databases">
        <title>Unveiling RNA virosphere associated with marine microorganisms.</title>
        <authorList>
            <person name="Urayama S."/>
            <person name="Takaki Y."/>
            <person name="Nishi S."/>
            <person name="Yoshida Y."/>
            <person name="Deguchi S."/>
            <person name="Takai K."/>
            <person name="Nunoura T."/>
        </authorList>
    </citation>
    <scope>NUCLEOTIDE SEQUENCE</scope>
</reference>
<name>A0A2V0RA40_9ZZZZ</name>
<proteinExistence type="predicted"/>
<evidence type="ECO:0000313" key="1">
    <source>
        <dbReference type="EMBL" id="GBH22179.1"/>
    </source>
</evidence>
<comment type="caution">
    <text evidence="1">The sequence shown here is derived from an EMBL/GenBank/DDBJ whole genome shotgun (WGS) entry which is preliminary data.</text>
</comment>
<dbReference type="AlphaFoldDB" id="A0A2V0RA40"/>
<protein>
    <submittedName>
        <fullName evidence="1">Uncharacterized protein</fullName>
    </submittedName>
</protein>
<dbReference type="EMBL" id="BDQA01000738">
    <property type="protein sequence ID" value="GBH22179.1"/>
    <property type="molecule type" value="Genomic_RNA"/>
</dbReference>
<sequence length="100" mass="10088">MNNGGVQVKNGSGGGVTTVSAVASTAAGVCNTFTATVFITPAGSVRSGLDLATSLYTMSDDTYIQFVWAGGADATFSWTCCIETIGNAFGGQAIAYMPSQ</sequence>